<dbReference type="InParanoid" id="U5D6I5"/>
<name>U5D6I5_9CHRO</name>
<keyword evidence="2" id="KW-1185">Reference proteome</keyword>
<proteinExistence type="predicted"/>
<dbReference type="STRING" id="582515.KR51_00032100"/>
<accession>U5D6I5</accession>
<evidence type="ECO:0000313" key="1">
    <source>
        <dbReference type="EMBL" id="ERN40268.1"/>
    </source>
</evidence>
<gene>
    <name evidence="1" type="ORF">KR51_00032100</name>
</gene>
<reference evidence="1 2" key="1">
    <citation type="submission" date="2013-05" db="EMBL/GenBank/DDBJ databases">
        <title>Draft genome sequence of Rubidibacter lacunae KORDI 51-2.</title>
        <authorList>
            <person name="Choi D.H."/>
            <person name="Noh J.H."/>
            <person name="Kwon K.-K."/>
            <person name="Lee J.-H."/>
            <person name="Ryu J.-Y."/>
        </authorList>
    </citation>
    <scope>NUCLEOTIDE SEQUENCE [LARGE SCALE GENOMIC DNA]</scope>
    <source>
        <strain evidence="1 2">KORDI 51-2</strain>
    </source>
</reference>
<evidence type="ECO:0008006" key="3">
    <source>
        <dbReference type="Google" id="ProtNLM"/>
    </source>
</evidence>
<protein>
    <recommendedName>
        <fullName evidence="3">Acetyltransferase</fullName>
    </recommendedName>
</protein>
<organism evidence="1 2">
    <name type="scientific">Rubidibacter lacunae KORDI 51-2</name>
    <dbReference type="NCBI Taxonomy" id="582515"/>
    <lineage>
        <taxon>Bacteria</taxon>
        <taxon>Bacillati</taxon>
        <taxon>Cyanobacteriota</taxon>
        <taxon>Cyanophyceae</taxon>
        <taxon>Oscillatoriophycideae</taxon>
        <taxon>Chroococcales</taxon>
        <taxon>Aphanothecaceae</taxon>
        <taxon>Rubidibacter</taxon>
    </lineage>
</organism>
<dbReference type="AlphaFoldDB" id="U5D6I5"/>
<dbReference type="Proteomes" id="UP000016960">
    <property type="component" value="Unassembled WGS sequence"/>
</dbReference>
<sequence length="57" mass="6468">MLKMLFEISARLGCYAVWILTERHKTAAMNLYGSIPGTRVEDTVMFTWTLLDDDGAD</sequence>
<comment type="caution">
    <text evidence="1">The sequence shown here is derived from an EMBL/GenBank/DDBJ whole genome shotgun (WGS) entry which is preliminary data.</text>
</comment>
<evidence type="ECO:0000313" key="2">
    <source>
        <dbReference type="Proteomes" id="UP000016960"/>
    </source>
</evidence>
<dbReference type="EMBL" id="ASSJ01000079">
    <property type="protein sequence ID" value="ERN40268.1"/>
    <property type="molecule type" value="Genomic_DNA"/>
</dbReference>